<feature type="compositionally biased region" description="Low complexity" evidence="1">
    <location>
        <begin position="392"/>
        <end position="410"/>
    </location>
</feature>
<evidence type="ECO:0000313" key="2">
    <source>
        <dbReference type="EMBL" id="SSX22011.1"/>
    </source>
</evidence>
<sequence length="880" mass="100635">MGNSMCKSQPPNGRSRNSLEEFFAGCSNFCSCPSGISSHRNYHWKKQVIETRPPYLGAHTTSTKWHQATTLTSTQPLKQRHDMIGNKPPVPPPRKKRLLQKARSYEDVVDVRVCKKDGFKDVFGNLDRQTTSTSHSHIYDLEHPRNKPELEDDDDDMEKCKSLNFKSIHIGNKKSDKFFGENLSDSLSNEPYFPEEESILTRKQDDNEGNEKDALDMFVEKNVQKVEKTKTEVDKTDNEDRLSENLDKKAAFLMTMLDNYNDKKAKNDEDDDERYRGMVPVEEEIIVPKKKITRCICDETDHLLHHLRHDECKSHEELHNHKKDHHTNAELVEKVDKKDVATETPPLKPKRDLTLYRKSLELSESVPVLIEKTPSPPSRRKKSMSNSREELNATNLSLSSSNVSKANENPSPERSESPNSILTKDLVNQLVNHAFPHYMDIEDIQHNVMDGSAAVSERMSKLKERKISLNRKISTDSSHSNQTNMSNEIPNSPGPFTSTEKLSLGFRDVTISPLSFKEEPVRVDAMSTRMSVSPEKEEKKSVTPDKEEKKRVTPEKEENVSIETKKLSSVQEKEEQPSQGATHKIIENQRKEERIPANLLLDEDGANFIEELIRHQHFNSTEDVINEIYKNQGNIVHEFHRFLEDELNKEENIAKLNAVKKSPEIEIKEETKITPIIKLEESIEDQSIDLVSNSASSETSSEASTIKNLSDSEDHYTLRRDSVNELETWFSPHNPDFPSIAETHMDLVSSSGSSCSDNASTIRAMSISDAEDEGEIPELLYNNHLNKAKEAHSIDNRRESIEDVDIWFTQHLDLPHTDLSQSLVNEDAKKADFLSYDAVKLYPFGQPRERHLSLTDEFFNSHESKDQKSVKRSNSEPESN</sequence>
<dbReference type="VEuPathDB" id="VectorBase:CSON005847"/>
<dbReference type="EMBL" id="UFQT01000224">
    <property type="protein sequence ID" value="SSX22011.1"/>
    <property type="molecule type" value="Genomic_DNA"/>
</dbReference>
<feature type="compositionally biased region" description="Basic and acidic residues" evidence="1">
    <location>
        <begin position="326"/>
        <end position="341"/>
    </location>
</feature>
<feature type="compositionally biased region" description="Basic and acidic residues" evidence="1">
    <location>
        <begin position="534"/>
        <end position="576"/>
    </location>
</feature>
<name>A0A336LYD0_CULSO</name>
<gene>
    <name evidence="2" type="primary">CSON005847</name>
</gene>
<protein>
    <submittedName>
        <fullName evidence="2">CSON005847 protein</fullName>
    </submittedName>
</protein>
<feature type="region of interest" description="Disordered" evidence="1">
    <location>
        <begin position="74"/>
        <end position="95"/>
    </location>
</feature>
<feature type="region of interest" description="Disordered" evidence="1">
    <location>
        <begin position="367"/>
        <end position="421"/>
    </location>
</feature>
<organism evidence="2">
    <name type="scientific">Culicoides sonorensis</name>
    <name type="common">Biting midge</name>
    <dbReference type="NCBI Taxonomy" id="179676"/>
    <lineage>
        <taxon>Eukaryota</taxon>
        <taxon>Metazoa</taxon>
        <taxon>Ecdysozoa</taxon>
        <taxon>Arthropoda</taxon>
        <taxon>Hexapoda</taxon>
        <taxon>Insecta</taxon>
        <taxon>Pterygota</taxon>
        <taxon>Neoptera</taxon>
        <taxon>Endopterygota</taxon>
        <taxon>Diptera</taxon>
        <taxon>Nematocera</taxon>
        <taxon>Chironomoidea</taxon>
        <taxon>Ceratopogonidae</taxon>
        <taxon>Ceratopogoninae</taxon>
        <taxon>Culicoides</taxon>
        <taxon>Monoculicoides</taxon>
    </lineage>
</organism>
<accession>A0A336LYD0</accession>
<reference evidence="2" key="1">
    <citation type="submission" date="2018-07" db="EMBL/GenBank/DDBJ databases">
        <authorList>
            <person name="Quirk P.G."/>
            <person name="Krulwich T.A."/>
        </authorList>
    </citation>
    <scope>NUCLEOTIDE SEQUENCE</scope>
</reference>
<feature type="region of interest" description="Disordered" evidence="1">
    <location>
        <begin position="474"/>
        <end position="495"/>
    </location>
</feature>
<feature type="region of interest" description="Disordered" evidence="1">
    <location>
        <begin position="856"/>
        <end position="880"/>
    </location>
</feature>
<dbReference type="OMA" id="DSIEYMS"/>
<proteinExistence type="predicted"/>
<dbReference type="AlphaFoldDB" id="A0A336LYD0"/>
<feature type="region of interest" description="Disordered" evidence="1">
    <location>
        <begin position="318"/>
        <end position="352"/>
    </location>
</feature>
<feature type="region of interest" description="Disordered" evidence="1">
    <location>
        <begin position="522"/>
        <end position="590"/>
    </location>
</feature>
<evidence type="ECO:0000256" key="1">
    <source>
        <dbReference type="SAM" id="MobiDB-lite"/>
    </source>
</evidence>